<evidence type="ECO:0000256" key="7">
    <source>
        <dbReference type="HAMAP-Rule" id="MF_01147"/>
    </source>
</evidence>
<evidence type="ECO:0000256" key="2">
    <source>
        <dbReference type="ARBA" id="ARBA00022475"/>
    </source>
</evidence>
<feature type="transmembrane region" description="Helical" evidence="7">
    <location>
        <begin position="237"/>
        <end position="258"/>
    </location>
</feature>
<comment type="catalytic activity">
    <reaction evidence="7">
        <text>L-cysteinyl-[prolipoprotein] + a 1,2-diacyl-sn-glycero-3-phospho-(1'-sn-glycerol) = an S-1,2-diacyl-sn-glyceryl-L-cysteinyl-[prolipoprotein] + sn-glycerol 1-phosphate + H(+)</text>
        <dbReference type="Rhea" id="RHEA:56712"/>
        <dbReference type="Rhea" id="RHEA-COMP:14679"/>
        <dbReference type="Rhea" id="RHEA-COMP:14680"/>
        <dbReference type="ChEBI" id="CHEBI:15378"/>
        <dbReference type="ChEBI" id="CHEBI:29950"/>
        <dbReference type="ChEBI" id="CHEBI:57685"/>
        <dbReference type="ChEBI" id="CHEBI:64716"/>
        <dbReference type="ChEBI" id="CHEBI:140658"/>
        <dbReference type="EC" id="2.5.1.145"/>
    </reaction>
</comment>
<comment type="pathway">
    <text evidence="7">Protein modification; lipoprotein biosynthesis (diacylglyceryl transfer).</text>
</comment>
<sequence>MERGVKVRVILFHIGSYGVRSYGLVVALAILLGMGVAYFLARNTKYRDHVVNLSMYSIIGAIVGARIWHVFFFQWPYYSKNLDQIFTFWNGGIAIQGAIIGGILTAIIYTRYHKLNFWELADIMAPAIILGQAVGRIACFLNGDAFGAPTNSGFGIVYPPGTMAYDTYGSQPLWPAEVWEGQWDLIVFGILIALRNANVKWTTGFIFLAYNILYSIGRFSLEFLRGDSFRYLFNWTAGQWTSVIVIFLSIILMGYLYYKEGKNQTIVGEVA</sequence>
<dbReference type="EMBL" id="LSKU01000001">
    <property type="protein sequence ID" value="KXG42929.1"/>
    <property type="molecule type" value="Genomic_DNA"/>
</dbReference>
<comment type="caution">
    <text evidence="8">The sequence shown here is derived from an EMBL/GenBank/DDBJ whole genome shotgun (WGS) entry which is preliminary data.</text>
</comment>
<dbReference type="Proteomes" id="UP000070352">
    <property type="component" value="Unassembled WGS sequence"/>
</dbReference>
<keyword evidence="9" id="KW-1185">Reference proteome</keyword>
<proteinExistence type="inferred from homology"/>
<evidence type="ECO:0000256" key="3">
    <source>
        <dbReference type="ARBA" id="ARBA00022679"/>
    </source>
</evidence>
<evidence type="ECO:0000256" key="5">
    <source>
        <dbReference type="ARBA" id="ARBA00022989"/>
    </source>
</evidence>
<dbReference type="AlphaFoldDB" id="A0A135L223"/>
<dbReference type="GO" id="GO:0005886">
    <property type="term" value="C:plasma membrane"/>
    <property type="evidence" value="ECO:0007669"/>
    <property type="project" value="UniProtKB-SubCell"/>
</dbReference>
<feature type="transmembrane region" description="Helical" evidence="7">
    <location>
        <begin position="199"/>
        <end position="217"/>
    </location>
</feature>
<organism evidence="8 9">
    <name type="scientific">Tepidibacillus decaturensis</name>
    <dbReference type="NCBI Taxonomy" id="1413211"/>
    <lineage>
        <taxon>Bacteria</taxon>
        <taxon>Bacillati</taxon>
        <taxon>Bacillota</taxon>
        <taxon>Bacilli</taxon>
        <taxon>Bacillales</taxon>
        <taxon>Bacillaceae</taxon>
        <taxon>Tepidibacillus</taxon>
    </lineage>
</organism>
<keyword evidence="2 7" id="KW-1003">Cell membrane</keyword>
<keyword evidence="6 7" id="KW-0472">Membrane</keyword>
<keyword evidence="3 7" id="KW-0808">Transferase</keyword>
<evidence type="ECO:0000313" key="9">
    <source>
        <dbReference type="Proteomes" id="UP000070352"/>
    </source>
</evidence>
<name>A0A135L223_9BACI</name>
<feature type="transmembrane region" description="Helical" evidence="7">
    <location>
        <begin position="87"/>
        <end position="109"/>
    </location>
</feature>
<dbReference type="PANTHER" id="PTHR30589">
    <property type="entry name" value="PROLIPOPROTEIN DIACYLGLYCERYL TRANSFERASE"/>
    <property type="match status" value="1"/>
</dbReference>
<dbReference type="GO" id="GO:0042158">
    <property type="term" value="P:lipoprotein biosynthetic process"/>
    <property type="evidence" value="ECO:0007669"/>
    <property type="project" value="UniProtKB-UniRule"/>
</dbReference>
<dbReference type="Pfam" id="PF01790">
    <property type="entry name" value="LGT"/>
    <property type="match status" value="1"/>
</dbReference>
<dbReference type="UniPathway" id="UPA00664"/>
<evidence type="ECO:0000256" key="6">
    <source>
        <dbReference type="ARBA" id="ARBA00023136"/>
    </source>
</evidence>
<keyword evidence="4 7" id="KW-0812">Transmembrane</keyword>
<dbReference type="STRING" id="1413211.U473_01970"/>
<gene>
    <name evidence="7" type="primary">lgt</name>
    <name evidence="8" type="ORF">U473_01970</name>
</gene>
<dbReference type="GO" id="GO:0008961">
    <property type="term" value="F:phosphatidylglycerol-prolipoprotein diacylglyceryl transferase activity"/>
    <property type="evidence" value="ECO:0007669"/>
    <property type="project" value="UniProtKB-UniRule"/>
</dbReference>
<feature type="binding site" evidence="7">
    <location>
        <position position="136"/>
    </location>
    <ligand>
        <name>a 1,2-diacyl-sn-glycero-3-phospho-(1'-sn-glycerol)</name>
        <dbReference type="ChEBI" id="CHEBI:64716"/>
    </ligand>
</feature>
<comment type="function">
    <text evidence="7">Catalyzes the transfer of the diacylglyceryl group from phosphatidylglycerol to the sulfhydryl group of the N-terminal cysteine of a prolipoprotein, the first step in the formation of mature lipoproteins.</text>
</comment>
<feature type="transmembrane region" description="Helical" evidence="7">
    <location>
        <begin position="20"/>
        <end position="41"/>
    </location>
</feature>
<keyword evidence="5 7" id="KW-1133">Transmembrane helix</keyword>
<accession>A0A135L223</accession>
<comment type="similarity">
    <text evidence="1 7">Belongs to the Lgt family.</text>
</comment>
<dbReference type="NCBIfam" id="TIGR00544">
    <property type="entry name" value="lgt"/>
    <property type="match status" value="1"/>
</dbReference>
<feature type="transmembrane region" description="Helical" evidence="7">
    <location>
        <begin position="53"/>
        <end position="75"/>
    </location>
</feature>
<dbReference type="InterPro" id="IPR001640">
    <property type="entry name" value="Lgt"/>
</dbReference>
<evidence type="ECO:0000256" key="4">
    <source>
        <dbReference type="ARBA" id="ARBA00022692"/>
    </source>
</evidence>
<evidence type="ECO:0000313" key="8">
    <source>
        <dbReference type="EMBL" id="KXG42929.1"/>
    </source>
</evidence>
<dbReference type="HAMAP" id="MF_01147">
    <property type="entry name" value="Lgt"/>
    <property type="match status" value="1"/>
</dbReference>
<comment type="subcellular location">
    <subcellularLocation>
        <location evidence="7">Cell membrane</location>
        <topology evidence="7">Multi-pass membrane protein</topology>
    </subcellularLocation>
</comment>
<keyword evidence="8" id="KW-0449">Lipoprotein</keyword>
<evidence type="ECO:0000256" key="1">
    <source>
        <dbReference type="ARBA" id="ARBA00007150"/>
    </source>
</evidence>
<protein>
    <recommendedName>
        <fullName evidence="7">Phosphatidylglycerol--prolipoprotein diacylglyceryl transferase</fullName>
        <ecNumber evidence="7">2.5.1.145</ecNumber>
    </recommendedName>
</protein>
<dbReference type="EC" id="2.5.1.145" evidence="7"/>
<dbReference type="PANTHER" id="PTHR30589:SF0">
    <property type="entry name" value="PHOSPHATIDYLGLYCEROL--PROLIPOPROTEIN DIACYLGLYCERYL TRANSFERASE"/>
    <property type="match status" value="1"/>
</dbReference>
<reference evidence="8 9" key="1">
    <citation type="submission" date="2016-02" db="EMBL/GenBank/DDBJ databases">
        <title>Draft Genome for Tepidibacillus decaturensis nov. sp. Strain Z9, an Anaerobic, Moderately Thermophilic and Heterotrophic Bacterium from Deep Subsurface of the Illinois Basin, USA.</title>
        <authorList>
            <person name="Dong Y."/>
            <person name="Chang J.Y."/>
            <person name="Sanford R."/>
            <person name="Fouke B.W."/>
        </authorList>
    </citation>
    <scope>NUCLEOTIDE SEQUENCE [LARGE SCALE GENOMIC DNA]</scope>
    <source>
        <strain evidence="8 9">Z9</strain>
    </source>
</reference>